<evidence type="ECO:0000313" key="1">
    <source>
        <dbReference type="EMBL" id="ADI18187.1"/>
    </source>
</evidence>
<dbReference type="EMBL" id="GU474883">
    <property type="protein sequence ID" value="ADI18187.1"/>
    <property type="molecule type" value="Genomic_DNA"/>
</dbReference>
<sequence length="49" mass="5936">MALDLDWCSKTNPDVLLVFKVKIVRRLIFEDFPDQRVEGNRIIIGYRWR</sequence>
<accession>E0XUU6</accession>
<proteinExistence type="predicted"/>
<name>E0XUU6_9DELT</name>
<organism evidence="1">
    <name type="scientific">uncultured delta proteobacterium HF0200_39N20</name>
    <dbReference type="NCBI Taxonomy" id="710833"/>
    <lineage>
        <taxon>Bacteria</taxon>
        <taxon>Deltaproteobacteria</taxon>
        <taxon>environmental samples</taxon>
    </lineage>
</organism>
<protein>
    <submittedName>
        <fullName evidence="1">Uncharacterized protein</fullName>
    </submittedName>
</protein>
<dbReference type="AlphaFoldDB" id="E0XUU6"/>
<reference evidence="1" key="1">
    <citation type="journal article" date="2011" name="Environ. Microbiol.">
        <title>Time-series analyses of Monterey Bay coastal microbial picoplankton using a 'genome proxy' microarray.</title>
        <authorList>
            <person name="Rich V.I."/>
            <person name="Pham V.D."/>
            <person name="Eppley J."/>
            <person name="Shi Y."/>
            <person name="DeLong E.F."/>
        </authorList>
    </citation>
    <scope>NUCLEOTIDE SEQUENCE</scope>
</reference>